<dbReference type="GO" id="GO:0003924">
    <property type="term" value="F:GTPase activity"/>
    <property type="evidence" value="ECO:0007669"/>
    <property type="project" value="UniProtKB-UniRule"/>
</dbReference>
<comment type="function">
    <text evidence="3">One of several proteins that assist in the late maturation steps of the functional core of the 30S ribosomal subunit. Helps release RbfA from mature subunits. May play a role in the assembly of ribosomal proteins into the subunit. Circularly permuted GTPase that catalyzes slow GTP hydrolysis, GTPase activity is stimulated by the 30S ribosomal subunit.</text>
</comment>
<feature type="binding site" evidence="3">
    <location>
        <begin position="146"/>
        <end position="149"/>
    </location>
    <ligand>
        <name>GTP</name>
        <dbReference type="ChEBI" id="CHEBI:37565"/>
    </ligand>
</feature>
<name>W7QCU6_9ALTE</name>
<accession>W7QCU6</accession>
<evidence type="ECO:0000313" key="8">
    <source>
        <dbReference type="Proteomes" id="UP000019276"/>
    </source>
</evidence>
<evidence type="ECO:0000256" key="3">
    <source>
        <dbReference type="HAMAP-Rule" id="MF_01820"/>
    </source>
</evidence>
<dbReference type="InterPro" id="IPR030378">
    <property type="entry name" value="G_CP_dom"/>
</dbReference>
<evidence type="ECO:0000256" key="2">
    <source>
        <dbReference type="ARBA" id="ARBA00023134"/>
    </source>
</evidence>
<evidence type="ECO:0000256" key="4">
    <source>
        <dbReference type="SAM" id="MobiDB-lite"/>
    </source>
</evidence>
<dbReference type="PROSITE" id="PS51721">
    <property type="entry name" value="G_CP"/>
    <property type="match status" value="1"/>
</dbReference>
<feature type="binding site" evidence="3">
    <location>
        <begin position="200"/>
        <end position="208"/>
    </location>
    <ligand>
        <name>GTP</name>
        <dbReference type="ChEBI" id="CHEBI:37565"/>
    </ligand>
</feature>
<dbReference type="CDD" id="cd01854">
    <property type="entry name" value="YjeQ_EngC"/>
    <property type="match status" value="1"/>
</dbReference>
<comment type="similarity">
    <text evidence="3">Belongs to the TRAFAC class YlqF/YawG GTPase family. RsgA subfamily.</text>
</comment>
<dbReference type="InterPro" id="IPR004881">
    <property type="entry name" value="Ribosome_biogen_GTPase_RsgA"/>
</dbReference>
<feature type="domain" description="EngC GTPase" evidence="5">
    <location>
        <begin position="107"/>
        <end position="256"/>
    </location>
</feature>
<dbReference type="PANTHER" id="PTHR32120">
    <property type="entry name" value="SMALL RIBOSOMAL SUBUNIT BIOGENESIS GTPASE RSGA"/>
    <property type="match status" value="1"/>
</dbReference>
<organism evidence="7 8">
    <name type="scientific">Catenovulum agarivorans DS-2</name>
    <dbReference type="NCBI Taxonomy" id="1328313"/>
    <lineage>
        <taxon>Bacteria</taxon>
        <taxon>Pseudomonadati</taxon>
        <taxon>Pseudomonadota</taxon>
        <taxon>Gammaproteobacteria</taxon>
        <taxon>Alteromonadales</taxon>
        <taxon>Alteromonadaceae</taxon>
        <taxon>Catenovulum</taxon>
    </lineage>
</organism>
<protein>
    <recommendedName>
        <fullName evidence="3">Small ribosomal subunit biogenesis GTPase RsgA</fullName>
        <ecNumber evidence="3">3.6.1.-</ecNumber>
    </recommendedName>
</protein>
<reference evidence="7 8" key="1">
    <citation type="journal article" date="2014" name="Genome Announc.">
        <title>Draft Genome Sequence of the Agar-Degrading Bacterium Catenovulum sp. Strain DS-2, Isolated from Intestines of Haliotis diversicolor.</title>
        <authorList>
            <person name="Shan D."/>
            <person name="Li X."/>
            <person name="Gu Z."/>
            <person name="Wei G."/>
            <person name="Gao Z."/>
            <person name="Shao Z."/>
        </authorList>
    </citation>
    <scope>NUCLEOTIDE SEQUENCE [LARGE SCALE GENOMIC DNA]</scope>
    <source>
        <strain evidence="7 8">DS-2</strain>
    </source>
</reference>
<dbReference type="GO" id="GO:0005737">
    <property type="term" value="C:cytoplasm"/>
    <property type="evidence" value="ECO:0007669"/>
    <property type="project" value="UniProtKB-SubCell"/>
</dbReference>
<comment type="subunit">
    <text evidence="3">Monomer. Associates with 30S ribosomal subunit, binds 16S rRNA.</text>
</comment>
<dbReference type="PATRIC" id="fig|1328313.3.peg.2339"/>
<feature type="binding site" evidence="3">
    <location>
        <position position="282"/>
    </location>
    <ligand>
        <name>Zn(2+)</name>
        <dbReference type="ChEBI" id="CHEBI:29105"/>
    </ligand>
</feature>
<evidence type="ECO:0000256" key="1">
    <source>
        <dbReference type="ARBA" id="ARBA00022741"/>
    </source>
</evidence>
<dbReference type="GO" id="GO:0005525">
    <property type="term" value="F:GTP binding"/>
    <property type="evidence" value="ECO:0007669"/>
    <property type="project" value="UniProtKB-UniRule"/>
</dbReference>
<gene>
    <name evidence="3" type="primary">rsgA</name>
    <name evidence="7" type="ORF">DS2_11433</name>
</gene>
<keyword evidence="1 3" id="KW-0547">Nucleotide-binding</keyword>
<feature type="domain" description="CP-type G" evidence="6">
    <location>
        <begin position="90"/>
        <end position="258"/>
    </location>
</feature>
<proteinExistence type="inferred from homology"/>
<dbReference type="PANTHER" id="PTHR32120:SF11">
    <property type="entry name" value="SMALL RIBOSOMAL SUBUNIT BIOGENESIS GTPASE RSGA 1, MITOCHONDRIAL-RELATED"/>
    <property type="match status" value="1"/>
</dbReference>
<comment type="caution">
    <text evidence="7">The sequence shown here is derived from an EMBL/GenBank/DDBJ whole genome shotgun (WGS) entry which is preliminary data.</text>
</comment>
<dbReference type="SUPFAM" id="SSF52540">
    <property type="entry name" value="P-loop containing nucleoside triphosphate hydrolases"/>
    <property type="match status" value="1"/>
</dbReference>
<dbReference type="Gene3D" id="3.40.50.300">
    <property type="entry name" value="P-loop containing nucleotide triphosphate hydrolases"/>
    <property type="match status" value="1"/>
</dbReference>
<dbReference type="Pfam" id="PF03193">
    <property type="entry name" value="RsgA_GTPase"/>
    <property type="match status" value="1"/>
</dbReference>
<dbReference type="GO" id="GO:0042274">
    <property type="term" value="P:ribosomal small subunit biogenesis"/>
    <property type="evidence" value="ECO:0007669"/>
    <property type="project" value="UniProtKB-UniRule"/>
</dbReference>
<dbReference type="GO" id="GO:0019843">
    <property type="term" value="F:rRNA binding"/>
    <property type="evidence" value="ECO:0007669"/>
    <property type="project" value="UniProtKB-KW"/>
</dbReference>
<dbReference type="PROSITE" id="PS50936">
    <property type="entry name" value="ENGC_GTPASE"/>
    <property type="match status" value="1"/>
</dbReference>
<dbReference type="EMBL" id="ARZY01000020">
    <property type="protein sequence ID" value="EWH09741.1"/>
    <property type="molecule type" value="Genomic_DNA"/>
</dbReference>
<keyword evidence="3" id="KW-0378">Hydrolase</keyword>
<keyword evidence="3" id="KW-0690">Ribosome biogenesis</keyword>
<feature type="region of interest" description="Disordered" evidence="4">
    <location>
        <begin position="1"/>
        <end position="20"/>
    </location>
</feature>
<comment type="subcellular location">
    <subcellularLocation>
        <location evidence="3">Cytoplasm</location>
    </subcellularLocation>
</comment>
<dbReference type="Proteomes" id="UP000019276">
    <property type="component" value="Unassembled WGS sequence"/>
</dbReference>
<evidence type="ECO:0000259" key="6">
    <source>
        <dbReference type="PROSITE" id="PS51721"/>
    </source>
</evidence>
<feature type="binding site" evidence="3">
    <location>
        <position position="289"/>
    </location>
    <ligand>
        <name>Zn(2+)</name>
        <dbReference type="ChEBI" id="CHEBI:29105"/>
    </ligand>
</feature>
<keyword evidence="3" id="KW-0963">Cytoplasm</keyword>
<comment type="cofactor">
    <cofactor evidence="3">
        <name>Zn(2+)</name>
        <dbReference type="ChEBI" id="CHEBI:29105"/>
    </cofactor>
    <text evidence="3">Binds 1 zinc ion per subunit.</text>
</comment>
<evidence type="ECO:0000259" key="5">
    <source>
        <dbReference type="PROSITE" id="PS50936"/>
    </source>
</evidence>
<keyword evidence="3" id="KW-0699">rRNA-binding</keyword>
<feature type="binding site" evidence="3">
    <location>
        <position position="287"/>
    </location>
    <ligand>
        <name>Zn(2+)</name>
        <dbReference type="ChEBI" id="CHEBI:29105"/>
    </ligand>
</feature>
<dbReference type="Gene3D" id="1.10.40.50">
    <property type="entry name" value="Probable gtpase engc, domain 3"/>
    <property type="match status" value="1"/>
</dbReference>
<dbReference type="NCBIfam" id="TIGR00157">
    <property type="entry name" value="ribosome small subunit-dependent GTPase A"/>
    <property type="match status" value="1"/>
</dbReference>
<keyword evidence="3" id="KW-0694">RNA-binding</keyword>
<dbReference type="Gene3D" id="2.40.50.140">
    <property type="entry name" value="Nucleic acid-binding proteins"/>
    <property type="match status" value="1"/>
</dbReference>
<dbReference type="eggNOG" id="COG1162">
    <property type="taxonomic scope" value="Bacteria"/>
</dbReference>
<keyword evidence="3" id="KW-0862">Zinc</keyword>
<dbReference type="AlphaFoldDB" id="W7QCU6"/>
<keyword evidence="2 3" id="KW-0342">GTP-binding</keyword>
<sequence>MRSNRSRKLDQTRNNPENLSEDCVLGPALNGVVISRYGQQADIENEQGELVRCDMRRTINSIVAGDKVIWHEVQSDGGAQGVIEAVQERDSVLTRPDFYDGVKPVAANIEQVVILSSILPELSWQIIDRYLVAVEQMGATPVIVINKIDLLDAQQQTQIQTIANYYQSIGYPVYLLSVKTQQGFDTIADILQDKVSIVVGQSGVGKSSLVNKLLPDTNATTGDVSDVSGLGMHTTTVAKLYHLPTGGDLIDSPGVREFALWHLSAEEIFDGFIEFAQYRAQCKFRDCKHLDDPKCGLKAAVEQGLILPSRLENYHKILLSIAENKPAHSKHY</sequence>
<dbReference type="EC" id="3.6.1.-" evidence="3"/>
<dbReference type="NCBIfam" id="NF008931">
    <property type="entry name" value="PRK12288.1"/>
    <property type="match status" value="1"/>
</dbReference>
<dbReference type="HAMAP" id="MF_01820">
    <property type="entry name" value="GTPase_RsgA"/>
    <property type="match status" value="1"/>
</dbReference>
<feature type="binding site" evidence="3">
    <location>
        <position position="295"/>
    </location>
    <ligand>
        <name>Zn(2+)</name>
        <dbReference type="ChEBI" id="CHEBI:29105"/>
    </ligand>
</feature>
<dbReference type="InterPro" id="IPR027417">
    <property type="entry name" value="P-loop_NTPase"/>
</dbReference>
<keyword evidence="3" id="KW-0479">Metal-binding</keyword>
<keyword evidence="8" id="KW-1185">Reference proteome</keyword>
<dbReference type="InterPro" id="IPR012340">
    <property type="entry name" value="NA-bd_OB-fold"/>
</dbReference>
<dbReference type="InterPro" id="IPR010914">
    <property type="entry name" value="RsgA_GTPase_dom"/>
</dbReference>
<evidence type="ECO:0000313" key="7">
    <source>
        <dbReference type="EMBL" id="EWH09741.1"/>
    </source>
</evidence>
<dbReference type="STRING" id="1328313.DS2_11433"/>
<dbReference type="GO" id="GO:0046872">
    <property type="term" value="F:metal ion binding"/>
    <property type="evidence" value="ECO:0007669"/>
    <property type="project" value="UniProtKB-KW"/>
</dbReference>